<evidence type="ECO:0000256" key="2">
    <source>
        <dbReference type="ARBA" id="ARBA00006420"/>
    </source>
</evidence>
<reference evidence="4 5" key="1">
    <citation type="journal article" date="2018" name="Plant J.">
        <title>Genome sequences of Chlorella sorokiniana UTEX 1602 and Micractinium conductrix SAG 241.80: implications to maltose excretion by a green alga.</title>
        <authorList>
            <person name="Arriola M.B."/>
            <person name="Velmurugan N."/>
            <person name="Zhang Y."/>
            <person name="Plunkett M.H."/>
            <person name="Hondzo H."/>
            <person name="Barney B.M."/>
        </authorList>
    </citation>
    <scope>NUCLEOTIDE SEQUENCE [LARGE SCALE GENOMIC DNA]</scope>
    <source>
        <strain evidence="4 5">SAG 241.80</strain>
    </source>
</reference>
<feature type="domain" description="Scaffold protein Nfu/NifU N-terminal" evidence="3">
    <location>
        <begin position="76"/>
        <end position="168"/>
    </location>
</feature>
<dbReference type="SMART" id="SM00932">
    <property type="entry name" value="Nfu_N"/>
    <property type="match status" value="1"/>
</dbReference>
<name>A0A2P6V9W1_9CHLO</name>
<dbReference type="PANTHER" id="PTHR11178:SF1">
    <property type="entry name" value="NFU1 IRON-SULFUR CLUSTER SCAFFOLD HOMOLOG, MITOCHONDRIAL"/>
    <property type="match status" value="1"/>
</dbReference>
<dbReference type="SUPFAM" id="SSF110836">
    <property type="entry name" value="Hypothetical protein SAV1430"/>
    <property type="match status" value="1"/>
</dbReference>
<protein>
    <submittedName>
        <fullName evidence="4">NifU mitochondrial</fullName>
    </submittedName>
</protein>
<evidence type="ECO:0000313" key="5">
    <source>
        <dbReference type="Proteomes" id="UP000239649"/>
    </source>
</evidence>
<comment type="similarity">
    <text evidence="2">Belongs to the NifU family.</text>
</comment>
<dbReference type="SUPFAM" id="SSF117916">
    <property type="entry name" value="Fe-S cluster assembly (FSCA) domain-like"/>
    <property type="match status" value="1"/>
</dbReference>
<dbReference type="InterPro" id="IPR001075">
    <property type="entry name" value="NIF_FeS_clus_asmbl_NifU_C"/>
</dbReference>
<evidence type="ECO:0000256" key="1">
    <source>
        <dbReference type="ARBA" id="ARBA00002175"/>
    </source>
</evidence>
<keyword evidence="5" id="KW-1185">Reference proteome</keyword>
<dbReference type="AlphaFoldDB" id="A0A2P6V9W1"/>
<organism evidence="4 5">
    <name type="scientific">Micractinium conductrix</name>
    <dbReference type="NCBI Taxonomy" id="554055"/>
    <lineage>
        <taxon>Eukaryota</taxon>
        <taxon>Viridiplantae</taxon>
        <taxon>Chlorophyta</taxon>
        <taxon>core chlorophytes</taxon>
        <taxon>Trebouxiophyceae</taxon>
        <taxon>Chlorellales</taxon>
        <taxon>Chlorellaceae</taxon>
        <taxon>Chlorella clade</taxon>
        <taxon>Micractinium</taxon>
    </lineage>
</organism>
<dbReference type="InterPro" id="IPR034904">
    <property type="entry name" value="FSCA_dom_sf"/>
</dbReference>
<proteinExistence type="inferred from homology"/>
<gene>
    <name evidence="4" type="ORF">C2E20_5620</name>
</gene>
<dbReference type="Proteomes" id="UP000239649">
    <property type="component" value="Unassembled WGS sequence"/>
</dbReference>
<dbReference type="STRING" id="554055.A0A2P6V9W1"/>
<dbReference type="Gene3D" id="3.30.300.130">
    <property type="entry name" value="Fe-S cluster assembly (FSCA)"/>
    <property type="match status" value="1"/>
</dbReference>
<dbReference type="PANTHER" id="PTHR11178">
    <property type="entry name" value="IRON-SULFUR CLUSTER SCAFFOLD PROTEIN NFU-RELATED"/>
    <property type="match status" value="1"/>
</dbReference>
<comment type="caution">
    <text evidence="4">The sequence shown here is derived from an EMBL/GenBank/DDBJ whole genome shotgun (WGS) entry which is preliminary data.</text>
</comment>
<dbReference type="EMBL" id="LHPF02000017">
    <property type="protein sequence ID" value="PSC70877.1"/>
    <property type="molecule type" value="Genomic_DNA"/>
</dbReference>
<sequence length="288" mass="30736">MRGQAVRQLLLRAATALEAAGASGRALPSLAQRAAAALPLAVSAPAGAAALHGLALREPLAPSLPARHDQRRGMFIQTQSTPNPSSLMFLPGQKVMEGATPGGSRSKSFTSAREAMASPLAKRLFQIDGVSQIFFGSDFVTVTKSEDYGWAVLKPDVFAAITEFYASGEPLFYDESAPGAAEHIITEDDDEIVAMIKELLETRIRPAVQEDGGDIVFRTWDEDTGIVTLKMMGACSGCPSSAVTLKSGIENMLMHYIPEVKGVVEAEPDESENEGLKAFAKMEQHLSN</sequence>
<dbReference type="FunFam" id="3.30.1370.70:FF:000001">
    <property type="entry name" value="NifU-like protein 4, mitochondrial"/>
    <property type="match status" value="1"/>
</dbReference>
<comment type="function">
    <text evidence="1">Molecular scaffold for [Fe-S] cluster assembly of mitochondrial iron-sulfur proteins.</text>
</comment>
<evidence type="ECO:0000259" key="3">
    <source>
        <dbReference type="SMART" id="SM00932"/>
    </source>
</evidence>
<dbReference type="FunFam" id="3.30.300.130:FF:000001">
    <property type="entry name" value="NFU1 iron-sulfur cluster scaffold"/>
    <property type="match status" value="1"/>
</dbReference>
<dbReference type="GO" id="GO:0051536">
    <property type="term" value="F:iron-sulfur cluster binding"/>
    <property type="evidence" value="ECO:0007669"/>
    <property type="project" value="InterPro"/>
</dbReference>
<dbReference type="GO" id="GO:0016226">
    <property type="term" value="P:iron-sulfur cluster assembly"/>
    <property type="evidence" value="ECO:0007669"/>
    <property type="project" value="InterPro"/>
</dbReference>
<dbReference type="InterPro" id="IPR036498">
    <property type="entry name" value="Nfu/NifU_N_sf"/>
</dbReference>
<dbReference type="Gene3D" id="3.30.1370.70">
    <property type="entry name" value="Scaffold protein Nfu/NifU, N-terminal domain"/>
    <property type="match status" value="1"/>
</dbReference>
<evidence type="ECO:0000313" key="4">
    <source>
        <dbReference type="EMBL" id="PSC70877.1"/>
    </source>
</evidence>
<dbReference type="GO" id="GO:0005739">
    <property type="term" value="C:mitochondrion"/>
    <property type="evidence" value="ECO:0007669"/>
    <property type="project" value="TreeGrafter"/>
</dbReference>
<dbReference type="Pfam" id="PF08712">
    <property type="entry name" value="Nfu_N"/>
    <property type="match status" value="1"/>
</dbReference>
<accession>A0A2P6V9W1</accession>
<dbReference type="GO" id="GO:0005506">
    <property type="term" value="F:iron ion binding"/>
    <property type="evidence" value="ECO:0007669"/>
    <property type="project" value="InterPro"/>
</dbReference>
<dbReference type="OrthoDB" id="565552at2759"/>
<dbReference type="InterPro" id="IPR014824">
    <property type="entry name" value="Nfu/NifU_N"/>
</dbReference>
<dbReference type="Pfam" id="PF01106">
    <property type="entry name" value="NifU"/>
    <property type="match status" value="1"/>
</dbReference>